<proteinExistence type="inferred from homology"/>
<accession>F7GAU3</accession>
<dbReference type="PANTHER" id="PTHR43153:SF1">
    <property type="entry name" value="ELECTRON TRANSFER FLAVOPROTEIN SUBUNIT ALPHA, MITOCHONDRIAL"/>
    <property type="match status" value="1"/>
</dbReference>
<dbReference type="InterPro" id="IPR001308">
    <property type="entry name" value="ETF_a/FixB"/>
</dbReference>
<dbReference type="PIRSF" id="PIRSF000089">
    <property type="entry name" value="Electra_flavoP_a"/>
    <property type="match status" value="1"/>
</dbReference>
<reference evidence="9" key="3">
    <citation type="submission" date="2025-09" db="UniProtKB">
        <authorList>
            <consortium name="Ensembl"/>
        </authorList>
    </citation>
    <scope>IDENTIFICATION</scope>
</reference>
<dbReference type="Bgee" id="ENSMODG00000024783">
    <property type="expression patterns" value="Expressed in testis and 2 other cell types or tissues"/>
</dbReference>
<evidence type="ECO:0000256" key="2">
    <source>
        <dbReference type="ARBA" id="ARBA00005817"/>
    </source>
</evidence>
<dbReference type="InterPro" id="IPR014731">
    <property type="entry name" value="ETF_asu_C"/>
</dbReference>
<dbReference type="GO" id="GO:0009055">
    <property type="term" value="F:electron transfer activity"/>
    <property type="evidence" value="ECO:0000318"/>
    <property type="project" value="GO_Central"/>
</dbReference>
<keyword evidence="5" id="KW-0249">Electron transport</keyword>
<dbReference type="InParanoid" id="F7GAU3"/>
<comment type="subunit">
    <text evidence="4">Heterodimer composed of ETFA and ETFB. Identified in a complex that contains ETFA, ETFB and ETFRF1. Interaction with ETFRF1 promotes dissociation of the bound FAD and loss of electron transfer activity. Interacts with TASOR.</text>
</comment>
<evidence type="ECO:0000259" key="7">
    <source>
        <dbReference type="Pfam" id="PF00766"/>
    </source>
</evidence>
<evidence type="ECO:0000259" key="8">
    <source>
        <dbReference type="Pfam" id="PF01012"/>
    </source>
</evidence>
<organism evidence="9 10">
    <name type="scientific">Monodelphis domestica</name>
    <name type="common">Gray short-tailed opossum</name>
    <dbReference type="NCBI Taxonomy" id="13616"/>
    <lineage>
        <taxon>Eukaryota</taxon>
        <taxon>Metazoa</taxon>
        <taxon>Chordata</taxon>
        <taxon>Craniata</taxon>
        <taxon>Vertebrata</taxon>
        <taxon>Euteleostomi</taxon>
        <taxon>Mammalia</taxon>
        <taxon>Metatheria</taxon>
        <taxon>Didelphimorphia</taxon>
        <taxon>Didelphidae</taxon>
        <taxon>Monodelphis</taxon>
    </lineage>
</organism>
<keyword evidence="5" id="KW-0813">Transport</keyword>
<protein>
    <recommendedName>
        <fullName evidence="5">Electron transfer flavoprotein subunit alpha</fullName>
        <shortName evidence="5">Alpha-ETF</shortName>
    </recommendedName>
</protein>
<evidence type="ECO:0000256" key="5">
    <source>
        <dbReference type="PIRNR" id="PIRNR000089"/>
    </source>
</evidence>
<sequence length="235" mass="25439">MKLGEEDGNMRRTSSFGENLLPRVAGKLDVSQISDIIQIKSPDTFVRTLYAGKIICTVKCEEKVKVFSVQGTAFETAATSGGNASVENAPTISPVGLSEWLHQTLLKNDWPHLTSAKSVVCGGLGLKTRENFKLLYDLAEQLRASVSATLAAVNAGFVPKDLLVGERGKNKTPKLYVAVGISGFMQHLAEIKDSKTIVAINEDPEAPIFQVADLGIVADLFKVVPELTELLKKKR</sequence>
<dbReference type="Pfam" id="PF01012">
    <property type="entry name" value="ETF"/>
    <property type="match status" value="1"/>
</dbReference>
<feature type="domain" description="Electron transfer flavoprotein alpha subunit C-terminal" evidence="7">
    <location>
        <begin position="113"/>
        <end position="192"/>
    </location>
</feature>
<evidence type="ECO:0000256" key="6">
    <source>
        <dbReference type="PIRSR" id="PIRSR000089-1"/>
    </source>
</evidence>
<evidence type="ECO:0000256" key="3">
    <source>
        <dbReference type="ARBA" id="ARBA00046201"/>
    </source>
</evidence>
<comment type="similarity">
    <text evidence="2 5">Belongs to the ETF alpha-subunit/FixB family.</text>
</comment>
<keyword evidence="10" id="KW-1185">Reference proteome</keyword>
<name>F7GAU3_MONDO</name>
<comment type="subcellular location">
    <subcellularLocation>
        <location evidence="1 5">Mitochondrion matrix</location>
    </subcellularLocation>
</comment>
<dbReference type="PANTHER" id="PTHR43153">
    <property type="entry name" value="ELECTRON TRANSFER FLAVOPROTEIN ALPHA"/>
    <property type="match status" value="1"/>
</dbReference>
<dbReference type="InterPro" id="IPR014729">
    <property type="entry name" value="Rossmann-like_a/b/a_fold"/>
</dbReference>
<dbReference type="GO" id="GO:0005759">
    <property type="term" value="C:mitochondrial matrix"/>
    <property type="evidence" value="ECO:0007669"/>
    <property type="project" value="UniProtKB-SubCell"/>
</dbReference>
<dbReference type="GO" id="GO:0033539">
    <property type="term" value="P:fatty acid beta-oxidation using acyl-CoA dehydrogenase"/>
    <property type="evidence" value="ECO:0000318"/>
    <property type="project" value="GO_Central"/>
</dbReference>
<dbReference type="Gene3D" id="3.40.50.1220">
    <property type="entry name" value="TPP-binding domain"/>
    <property type="match status" value="1"/>
</dbReference>
<keyword evidence="5" id="KW-0496">Mitochondrion</keyword>
<dbReference type="GO" id="GO:0005739">
    <property type="term" value="C:mitochondrion"/>
    <property type="evidence" value="ECO:0000318"/>
    <property type="project" value="GO_Central"/>
</dbReference>
<dbReference type="GeneTree" id="ENSGT00940000167435"/>
<dbReference type="STRING" id="13616.ENSMODP00000035614"/>
<keyword evidence="5" id="KW-0285">Flavoprotein</keyword>
<dbReference type="Pfam" id="PF00766">
    <property type="entry name" value="ETF_alpha"/>
    <property type="match status" value="1"/>
</dbReference>
<comment type="function">
    <text evidence="3">Heterodimeric electron transfer flavoprotein that accepts electrons from several mitochondrial dehydrogenases, including acyl-CoA dehydrogenases, glutaryl-CoA and sarcosine dehydrogenase. It transfers the electrons to the main mitochondrial respiratory chain via ETF-ubiquinone oxidoreductase (ETF dehydrogenase). Required for normal mitochondrial fatty acid oxidation and normal amino acid metabolism.</text>
</comment>
<dbReference type="HOGENOM" id="CLU_034178_0_0_1"/>
<dbReference type="Gene3D" id="3.40.50.620">
    <property type="entry name" value="HUPs"/>
    <property type="match status" value="1"/>
</dbReference>
<feature type="binding site" evidence="6">
    <location>
        <position position="201"/>
    </location>
    <ligand>
        <name>FAD</name>
        <dbReference type="ChEBI" id="CHEBI:57692"/>
    </ligand>
</feature>
<keyword evidence="5 6" id="KW-0274">FAD</keyword>
<dbReference type="Ensembl" id="ENSMODT00000037200.2">
    <property type="protein sequence ID" value="ENSMODP00000035614.2"/>
    <property type="gene ID" value="ENSMODG00000024783.2"/>
</dbReference>
<reference evidence="9 10" key="1">
    <citation type="journal article" date="2007" name="Nature">
        <title>Genome of the marsupial Monodelphis domestica reveals innovation in non-coding sequences.</title>
        <authorList>
            <person name="Mikkelsen T.S."/>
            <person name="Wakefield M.J."/>
            <person name="Aken B."/>
            <person name="Amemiya C.T."/>
            <person name="Chang J.L."/>
            <person name="Duke S."/>
            <person name="Garber M."/>
            <person name="Gentles A.J."/>
            <person name="Goodstadt L."/>
            <person name="Heger A."/>
            <person name="Jurka J."/>
            <person name="Kamal M."/>
            <person name="Mauceli E."/>
            <person name="Searle S.M."/>
            <person name="Sharpe T."/>
            <person name="Baker M.L."/>
            <person name="Batzer M.A."/>
            <person name="Benos P.V."/>
            <person name="Belov K."/>
            <person name="Clamp M."/>
            <person name="Cook A."/>
            <person name="Cuff J."/>
            <person name="Das R."/>
            <person name="Davidow L."/>
            <person name="Deakin J.E."/>
            <person name="Fazzari M.J."/>
            <person name="Glass J.L."/>
            <person name="Grabherr M."/>
            <person name="Greally J.M."/>
            <person name="Gu W."/>
            <person name="Hore T.A."/>
            <person name="Huttley G.A."/>
            <person name="Kleber M."/>
            <person name="Jirtle R.L."/>
            <person name="Koina E."/>
            <person name="Lee J.T."/>
            <person name="Mahony S."/>
            <person name="Marra M.A."/>
            <person name="Miller R.D."/>
            <person name="Nicholls R.D."/>
            <person name="Oda M."/>
            <person name="Papenfuss A.T."/>
            <person name="Parra Z.E."/>
            <person name="Pollock D.D."/>
            <person name="Ray D.A."/>
            <person name="Schein J.E."/>
            <person name="Speed T.P."/>
            <person name="Thompson K."/>
            <person name="VandeBerg J.L."/>
            <person name="Wade C.M."/>
            <person name="Walker J.A."/>
            <person name="Waters P.D."/>
            <person name="Webber C."/>
            <person name="Weidman J.R."/>
            <person name="Xie X."/>
            <person name="Zody M.C."/>
            <person name="Baldwin J."/>
            <person name="Abdouelleil A."/>
            <person name="Abdulkadir J."/>
            <person name="Abebe A."/>
            <person name="Abera B."/>
            <person name="Abreu J."/>
            <person name="Acer S.C."/>
            <person name="Aftuck L."/>
            <person name="Alexander A."/>
            <person name="An P."/>
            <person name="Anderson E."/>
            <person name="Anderson S."/>
            <person name="Arachi H."/>
            <person name="Azer M."/>
            <person name="Bachantsang P."/>
            <person name="Barry A."/>
            <person name="Bayul T."/>
            <person name="Berlin A."/>
            <person name="Bessette D."/>
            <person name="Bloom T."/>
            <person name="Bloom T."/>
            <person name="Boguslavskiy L."/>
            <person name="Bonnet C."/>
            <person name="Boukhgalter B."/>
            <person name="Bourzgui I."/>
            <person name="Brown A."/>
            <person name="Cahill P."/>
            <person name="Channer S."/>
            <person name="Cheshatsang Y."/>
            <person name="Chuda L."/>
            <person name="Citroen M."/>
            <person name="Collymore A."/>
            <person name="Cooke P."/>
            <person name="Costello M."/>
            <person name="D'Aco K."/>
            <person name="Daza R."/>
            <person name="De Haan G."/>
            <person name="DeGray S."/>
            <person name="DeMaso C."/>
            <person name="Dhargay N."/>
            <person name="Dooley K."/>
            <person name="Dooley E."/>
            <person name="Doricent M."/>
            <person name="Dorje P."/>
            <person name="Dorjee K."/>
            <person name="Dupes A."/>
            <person name="Elong R."/>
            <person name="Falk J."/>
            <person name="Farina A."/>
            <person name="Faro S."/>
            <person name="Ferguson D."/>
            <person name="Fisher S."/>
            <person name="Foley C.D."/>
            <person name="Franke A."/>
            <person name="Friedrich D."/>
            <person name="Gadbois L."/>
            <person name="Gearin G."/>
            <person name="Gearin C.R."/>
            <person name="Giannoukos G."/>
            <person name="Goode T."/>
            <person name="Graham J."/>
            <person name="Grandbois E."/>
            <person name="Grewal S."/>
            <person name="Gyaltsen K."/>
            <person name="Hafez N."/>
            <person name="Hagos B."/>
            <person name="Hall J."/>
            <person name="Henson C."/>
            <person name="Hollinger A."/>
            <person name="Honan T."/>
            <person name="Huard M.D."/>
            <person name="Hughes L."/>
            <person name="Hurhula B."/>
            <person name="Husby M.E."/>
            <person name="Kamat A."/>
            <person name="Kanga B."/>
            <person name="Kashin S."/>
            <person name="Khazanovich D."/>
            <person name="Kisner P."/>
            <person name="Lance K."/>
            <person name="Lara M."/>
            <person name="Lee W."/>
            <person name="Lennon N."/>
            <person name="Letendre F."/>
            <person name="LeVine R."/>
            <person name="Lipovsky A."/>
            <person name="Liu X."/>
            <person name="Liu J."/>
            <person name="Liu S."/>
            <person name="Lokyitsang T."/>
            <person name="Lokyitsang Y."/>
            <person name="Lubonja R."/>
            <person name="Lui A."/>
            <person name="MacDonald P."/>
            <person name="Magnisalis V."/>
            <person name="Maru K."/>
            <person name="Matthews C."/>
            <person name="McCusker W."/>
            <person name="McDonough S."/>
            <person name="Mehta T."/>
            <person name="Meldrim J."/>
            <person name="Meneus L."/>
            <person name="Mihai O."/>
            <person name="Mihalev A."/>
            <person name="Mihova T."/>
            <person name="Mittelman R."/>
            <person name="Mlenga V."/>
            <person name="Montmayeur A."/>
            <person name="Mulrain L."/>
            <person name="Navidi A."/>
            <person name="Naylor J."/>
            <person name="Negash T."/>
            <person name="Nguyen T."/>
            <person name="Nguyen N."/>
            <person name="Nicol R."/>
            <person name="Norbu C."/>
            <person name="Norbu N."/>
            <person name="Novod N."/>
            <person name="O'Neill B."/>
            <person name="Osman S."/>
            <person name="Markiewicz E."/>
            <person name="Oyono O.L."/>
            <person name="Patti C."/>
            <person name="Phunkhang P."/>
            <person name="Pierre F."/>
            <person name="Priest M."/>
            <person name="Raghuraman S."/>
            <person name="Rege F."/>
            <person name="Reyes R."/>
            <person name="Rise C."/>
            <person name="Rogov P."/>
            <person name="Ross K."/>
            <person name="Ryan E."/>
            <person name="Settipalli S."/>
            <person name="Shea T."/>
            <person name="Sherpa N."/>
            <person name="Shi L."/>
            <person name="Shih D."/>
            <person name="Sparrow T."/>
            <person name="Spaulding J."/>
            <person name="Stalker J."/>
            <person name="Stange-Thomann N."/>
            <person name="Stavropoulos S."/>
            <person name="Stone C."/>
            <person name="Strader C."/>
            <person name="Tesfaye S."/>
            <person name="Thomson T."/>
            <person name="Thoulutsang Y."/>
            <person name="Thoulutsang D."/>
            <person name="Topham K."/>
            <person name="Topping I."/>
            <person name="Tsamla T."/>
            <person name="Vassiliev H."/>
            <person name="Vo A."/>
            <person name="Wangchuk T."/>
            <person name="Wangdi T."/>
            <person name="Weiand M."/>
            <person name="Wilkinson J."/>
            <person name="Wilson A."/>
            <person name="Yadav S."/>
            <person name="Young G."/>
            <person name="Yu Q."/>
            <person name="Zembek L."/>
            <person name="Zhong D."/>
            <person name="Zimmer A."/>
            <person name="Zwirko Z."/>
            <person name="Jaffe D.B."/>
            <person name="Alvarez P."/>
            <person name="Brockman W."/>
            <person name="Butler J."/>
            <person name="Chin C."/>
            <person name="Gnerre S."/>
            <person name="MacCallum I."/>
            <person name="Graves J.A."/>
            <person name="Ponting C.P."/>
            <person name="Breen M."/>
            <person name="Samollow P.B."/>
            <person name="Lander E.S."/>
            <person name="Lindblad-Toh K."/>
        </authorList>
    </citation>
    <scope>NUCLEOTIDE SEQUENCE [LARGE SCALE GENOMIC DNA]</scope>
</reference>
<evidence type="ECO:0000313" key="9">
    <source>
        <dbReference type="Ensembl" id="ENSMODP00000035614.2"/>
    </source>
</evidence>
<evidence type="ECO:0000313" key="10">
    <source>
        <dbReference type="Proteomes" id="UP000002280"/>
    </source>
</evidence>
<feature type="binding site" evidence="6">
    <location>
        <begin position="180"/>
        <end position="187"/>
    </location>
    <ligand>
        <name>FAD</name>
        <dbReference type="ChEBI" id="CHEBI:57692"/>
    </ligand>
</feature>
<dbReference type="OMA" id="DWLVSIE"/>
<dbReference type="GO" id="GO:0050660">
    <property type="term" value="F:flavin adenine dinucleotide binding"/>
    <property type="evidence" value="ECO:0000318"/>
    <property type="project" value="GO_Central"/>
</dbReference>
<dbReference type="Proteomes" id="UP000002280">
    <property type="component" value="Chromosome 3"/>
</dbReference>
<feature type="domain" description="Electron transfer flavoprotein alpha/beta-subunit N-terminal" evidence="8">
    <location>
        <begin position="13"/>
        <end position="88"/>
    </location>
</feature>
<dbReference type="InterPro" id="IPR029035">
    <property type="entry name" value="DHS-like_NAD/FAD-binding_dom"/>
</dbReference>
<reference evidence="9" key="2">
    <citation type="submission" date="2025-08" db="UniProtKB">
        <authorList>
            <consortium name="Ensembl"/>
        </authorList>
    </citation>
    <scope>IDENTIFICATION</scope>
</reference>
<comment type="cofactor">
    <cofactor evidence="5 6">
        <name>FAD</name>
        <dbReference type="ChEBI" id="CHEBI:57692"/>
    </cofactor>
    <text evidence="5 6">Binds 1 FAD per dimer.</text>
</comment>
<dbReference type="SUPFAM" id="SSF52467">
    <property type="entry name" value="DHS-like NAD/FAD-binding domain"/>
    <property type="match status" value="1"/>
</dbReference>
<comment type="function">
    <text evidence="5">The electron transfer flavoprotein serves as a specific electron acceptor for several dehydrogenases, including five acyl-CoA dehydrogenases, glutaryl-CoA and sarcosine dehydrogenase. It transfers the electrons to the main mitochondrial respiratory chain via ETF-ubiquinone oxidoreductase (ETF dehydrogenase).</text>
</comment>
<evidence type="ECO:0000256" key="4">
    <source>
        <dbReference type="ARBA" id="ARBA00046532"/>
    </source>
</evidence>
<comment type="subunit">
    <text evidence="5">Heterodimer of an alpha and a beta subunit.</text>
</comment>
<dbReference type="SUPFAM" id="SSF52402">
    <property type="entry name" value="Adenine nucleotide alpha hydrolases-like"/>
    <property type="match status" value="1"/>
</dbReference>
<dbReference type="eggNOG" id="KOG3954">
    <property type="taxonomic scope" value="Eukaryota"/>
</dbReference>
<evidence type="ECO:0000256" key="1">
    <source>
        <dbReference type="ARBA" id="ARBA00004305"/>
    </source>
</evidence>
<dbReference type="InterPro" id="IPR014730">
    <property type="entry name" value="ETF_a/b_N"/>
</dbReference>
<dbReference type="AlphaFoldDB" id="F7GAU3"/>